<name>A0A8D8NGG6_CULPI</name>
<sequence length="315" mass="29927">MLFPARVLIVGIVEDHLRFAAAVALFEVSLELLSGTAASEGIGRGASSGFAFSLMAGLTQEYLVGSAGGFVGPVVIVAILKTGSGSGSGGLGCSGGSGGGSAKTSTSGVTTAAFSTTVGGTTMGHAQAKTGCVSSAGSKACEFGGGGTGNGGGGTLNTLGMSGTGLALGTSGAVTAETDAASSSSCPNPAGTAPKLARAPFQDHLKAGLTVGAAFFVLATTGTMTSFFDGPLLLLGVGSGSGTAIATGGASSGLGLGAFNSRSRLPLFGNGNVSTGWLLKNAISLAISGETISRNVGLTAATLATGAPNDSPNCG</sequence>
<organism evidence="1">
    <name type="scientific">Culex pipiens</name>
    <name type="common">House mosquito</name>
    <dbReference type="NCBI Taxonomy" id="7175"/>
    <lineage>
        <taxon>Eukaryota</taxon>
        <taxon>Metazoa</taxon>
        <taxon>Ecdysozoa</taxon>
        <taxon>Arthropoda</taxon>
        <taxon>Hexapoda</taxon>
        <taxon>Insecta</taxon>
        <taxon>Pterygota</taxon>
        <taxon>Neoptera</taxon>
        <taxon>Endopterygota</taxon>
        <taxon>Diptera</taxon>
        <taxon>Nematocera</taxon>
        <taxon>Culicoidea</taxon>
        <taxon>Culicidae</taxon>
        <taxon>Culicinae</taxon>
        <taxon>Culicini</taxon>
        <taxon>Culex</taxon>
        <taxon>Culex</taxon>
    </lineage>
</organism>
<protein>
    <submittedName>
        <fullName evidence="1">(northern house mosquito) hypothetical protein</fullName>
    </submittedName>
</protein>
<reference evidence="1" key="1">
    <citation type="submission" date="2021-05" db="EMBL/GenBank/DDBJ databases">
        <authorList>
            <person name="Alioto T."/>
            <person name="Alioto T."/>
            <person name="Gomez Garrido J."/>
        </authorList>
    </citation>
    <scope>NUCLEOTIDE SEQUENCE</scope>
</reference>
<dbReference type="AlphaFoldDB" id="A0A8D8NGG6"/>
<evidence type="ECO:0000313" key="1">
    <source>
        <dbReference type="EMBL" id="CAG6564442.1"/>
    </source>
</evidence>
<accession>A0A8D8NGG6</accession>
<dbReference type="EMBL" id="HBUE01166757">
    <property type="protein sequence ID" value="CAG6512975.1"/>
    <property type="molecule type" value="Transcribed_RNA"/>
</dbReference>
<dbReference type="EMBL" id="HBUE01272076">
    <property type="protein sequence ID" value="CAG6564442.1"/>
    <property type="molecule type" value="Transcribed_RNA"/>
</dbReference>
<proteinExistence type="predicted"/>